<keyword evidence="12" id="KW-1185">Reference proteome</keyword>
<dbReference type="SUPFAM" id="SSF81343">
    <property type="entry name" value="Fumarate reductase respiratory complex transmembrane subunits"/>
    <property type="match status" value="1"/>
</dbReference>
<dbReference type="PANTHER" id="PTHR41910:SF1">
    <property type="entry name" value="SUCCINATE DEHYDROGENASE HYDROPHOBIC MEMBRANE ANCHOR SUBUNIT"/>
    <property type="match status" value="1"/>
</dbReference>
<accession>A0A233RE38</accession>
<evidence type="ECO:0000256" key="9">
    <source>
        <dbReference type="ARBA" id="ARBA00023136"/>
    </source>
</evidence>
<sequence>MKKNRDKKEYWASFVQRWSGVALALFLPFHFMVLSLILQGPEVLDGFLYWADAPLVKFAEAGLVGLLAIHLLGGVRLLIIEFFAWKEWQGYLISAAATGAAATGCLFLLRAL</sequence>
<keyword evidence="9 10" id="KW-0472">Membrane</keyword>
<dbReference type="Pfam" id="PF01127">
    <property type="entry name" value="Sdh_cyt"/>
    <property type="match status" value="1"/>
</dbReference>
<keyword evidence="8" id="KW-0408">Iron</keyword>
<feature type="transmembrane region" description="Helical" evidence="10">
    <location>
        <begin position="21"/>
        <end position="38"/>
    </location>
</feature>
<comment type="caution">
    <text evidence="11">The sequence shown here is derived from an EMBL/GenBank/DDBJ whole genome shotgun (WGS) entry which is preliminary data.</text>
</comment>
<dbReference type="Gene3D" id="1.20.1300.10">
    <property type="entry name" value="Fumarate reductase/succinate dehydrogenase, transmembrane subunit"/>
    <property type="match status" value="1"/>
</dbReference>
<evidence type="ECO:0000256" key="1">
    <source>
        <dbReference type="ARBA" id="ARBA00001971"/>
    </source>
</evidence>
<dbReference type="InterPro" id="IPR034804">
    <property type="entry name" value="SQR/QFR_C/D"/>
</dbReference>
<keyword evidence="5 10" id="KW-0812">Transmembrane</keyword>
<feature type="transmembrane region" description="Helical" evidence="10">
    <location>
        <begin position="58"/>
        <end position="79"/>
    </location>
</feature>
<dbReference type="InterPro" id="IPR039023">
    <property type="entry name" value="SdhC_prok"/>
</dbReference>
<dbReference type="EMBL" id="NBIM01000003">
    <property type="protein sequence ID" value="OXY81671.1"/>
    <property type="molecule type" value="Genomic_DNA"/>
</dbReference>
<evidence type="ECO:0000256" key="3">
    <source>
        <dbReference type="ARBA" id="ARBA00004370"/>
    </source>
</evidence>
<dbReference type="GO" id="GO:0046872">
    <property type="term" value="F:metal ion binding"/>
    <property type="evidence" value="ECO:0007669"/>
    <property type="project" value="UniProtKB-KW"/>
</dbReference>
<comment type="cofactor">
    <cofactor evidence="1">
        <name>heme</name>
        <dbReference type="ChEBI" id="CHEBI:30413"/>
    </cofactor>
</comment>
<evidence type="ECO:0000256" key="8">
    <source>
        <dbReference type="ARBA" id="ARBA00023004"/>
    </source>
</evidence>
<dbReference type="RefSeq" id="WP_094201038.1">
    <property type="nucleotide sequence ID" value="NZ_NBIM01000003.1"/>
</dbReference>
<proteinExistence type="predicted"/>
<evidence type="ECO:0000256" key="10">
    <source>
        <dbReference type="SAM" id="Phobius"/>
    </source>
</evidence>
<gene>
    <name evidence="11" type="ORF">B6S08_11965</name>
</gene>
<dbReference type="PANTHER" id="PTHR41910">
    <property type="entry name" value="SUCCINATE DEHYDROGENASE 2 MEMBRANE SUBUNIT SDHC"/>
    <property type="match status" value="1"/>
</dbReference>
<name>A0A233RE38_9GAMM</name>
<keyword evidence="4" id="KW-0349">Heme</keyword>
<feature type="transmembrane region" description="Helical" evidence="10">
    <location>
        <begin position="91"/>
        <end position="109"/>
    </location>
</feature>
<evidence type="ECO:0008006" key="13">
    <source>
        <dbReference type="Google" id="ProtNLM"/>
    </source>
</evidence>
<organism evidence="11 12">
    <name type="scientific">Oceanimonas doudoroffii</name>
    <dbReference type="NCBI Taxonomy" id="84158"/>
    <lineage>
        <taxon>Bacteria</taxon>
        <taxon>Pseudomonadati</taxon>
        <taxon>Pseudomonadota</taxon>
        <taxon>Gammaproteobacteria</taxon>
        <taxon>Aeromonadales</taxon>
        <taxon>Aeromonadaceae</taxon>
        <taxon>Oceanimonas</taxon>
    </lineage>
</organism>
<dbReference type="InterPro" id="IPR000701">
    <property type="entry name" value="SuccDH_FuR_B_TM-su"/>
</dbReference>
<evidence type="ECO:0000256" key="4">
    <source>
        <dbReference type="ARBA" id="ARBA00022617"/>
    </source>
</evidence>
<evidence type="ECO:0000313" key="12">
    <source>
        <dbReference type="Proteomes" id="UP000242757"/>
    </source>
</evidence>
<evidence type="ECO:0000256" key="2">
    <source>
        <dbReference type="ARBA" id="ARBA00004050"/>
    </source>
</evidence>
<dbReference type="GO" id="GO:0016020">
    <property type="term" value="C:membrane"/>
    <property type="evidence" value="ECO:0007669"/>
    <property type="project" value="UniProtKB-SubCell"/>
</dbReference>
<keyword evidence="7 10" id="KW-1133">Transmembrane helix</keyword>
<dbReference type="OrthoDB" id="8964564at2"/>
<comment type="subcellular location">
    <subcellularLocation>
        <location evidence="3">Membrane</location>
    </subcellularLocation>
</comment>
<evidence type="ECO:0000256" key="6">
    <source>
        <dbReference type="ARBA" id="ARBA00022723"/>
    </source>
</evidence>
<dbReference type="Proteomes" id="UP000242757">
    <property type="component" value="Unassembled WGS sequence"/>
</dbReference>
<protein>
    <recommendedName>
        <fullName evidence="13">Succinate dehydrogenase</fullName>
    </recommendedName>
</protein>
<dbReference type="AlphaFoldDB" id="A0A233RE38"/>
<evidence type="ECO:0000313" key="11">
    <source>
        <dbReference type="EMBL" id="OXY81671.1"/>
    </source>
</evidence>
<reference evidence="11 12" key="1">
    <citation type="submission" date="2017-08" db="EMBL/GenBank/DDBJ databases">
        <title>A Genome Sequence of Oceanimonas doudoroffii ATCC 27123T.</title>
        <authorList>
            <person name="Brennan M.A."/>
            <person name="Maclea K.S."/>
            <person name="Mcclelland W.D."/>
            <person name="Trachtenberg A.M."/>
        </authorList>
    </citation>
    <scope>NUCLEOTIDE SEQUENCE [LARGE SCALE GENOMIC DNA]</scope>
    <source>
        <strain evidence="11 12">ATCC 27123</strain>
    </source>
</reference>
<evidence type="ECO:0000256" key="5">
    <source>
        <dbReference type="ARBA" id="ARBA00022692"/>
    </source>
</evidence>
<evidence type="ECO:0000256" key="7">
    <source>
        <dbReference type="ARBA" id="ARBA00022989"/>
    </source>
</evidence>
<comment type="function">
    <text evidence="2">Membrane-anchoring subunit of succinate dehydrogenase (SDH).</text>
</comment>
<keyword evidence="6" id="KW-0479">Metal-binding</keyword>